<dbReference type="Proteomes" id="UP001159405">
    <property type="component" value="Unassembled WGS sequence"/>
</dbReference>
<keyword evidence="4" id="KW-0418">Kinase</keyword>
<evidence type="ECO:0000256" key="1">
    <source>
        <dbReference type="ARBA" id="ARBA00022527"/>
    </source>
</evidence>
<feature type="region of interest" description="Disordered" evidence="6">
    <location>
        <begin position="1"/>
        <end position="29"/>
    </location>
</feature>
<dbReference type="PANTHER" id="PTHR45992:SF2">
    <property type="entry name" value="EUKARYOTIC ELONGATION FACTOR 2 KINASE"/>
    <property type="match status" value="1"/>
</dbReference>
<dbReference type="InterPro" id="IPR051852">
    <property type="entry name" value="Alpha-type_PK"/>
</dbReference>
<dbReference type="PROSITE" id="PS51158">
    <property type="entry name" value="ALPHA_KINASE"/>
    <property type="match status" value="1"/>
</dbReference>
<evidence type="ECO:0000256" key="6">
    <source>
        <dbReference type="SAM" id="MobiDB-lite"/>
    </source>
</evidence>
<dbReference type="PANTHER" id="PTHR45992">
    <property type="entry name" value="EUKARYOTIC ELONGATION FACTOR 2 KINASE-RELATED"/>
    <property type="match status" value="1"/>
</dbReference>
<accession>A0ABN8QG80</accession>
<evidence type="ECO:0000256" key="4">
    <source>
        <dbReference type="ARBA" id="ARBA00022777"/>
    </source>
</evidence>
<dbReference type="InterPro" id="IPR011009">
    <property type="entry name" value="Kinase-like_dom_sf"/>
</dbReference>
<gene>
    <name evidence="8" type="ORF">PLOB_00005808</name>
</gene>
<proteinExistence type="predicted"/>
<dbReference type="Gene3D" id="3.20.200.10">
    <property type="entry name" value="MHCK/EF2 kinase"/>
    <property type="match status" value="1"/>
</dbReference>
<dbReference type="SMART" id="SM00811">
    <property type="entry name" value="Alpha_kinase"/>
    <property type="match status" value="1"/>
</dbReference>
<keyword evidence="5" id="KW-0067">ATP-binding</keyword>
<dbReference type="SUPFAM" id="SSF56112">
    <property type="entry name" value="Protein kinase-like (PK-like)"/>
    <property type="match status" value="1"/>
</dbReference>
<evidence type="ECO:0000313" key="9">
    <source>
        <dbReference type="Proteomes" id="UP001159405"/>
    </source>
</evidence>
<feature type="domain" description="Alpha-type protein kinase" evidence="7">
    <location>
        <begin position="201"/>
        <end position="432"/>
    </location>
</feature>
<keyword evidence="3" id="KW-0547">Nucleotide-binding</keyword>
<comment type="caution">
    <text evidence="8">The sequence shown here is derived from an EMBL/GenBank/DDBJ whole genome shotgun (WGS) entry which is preliminary data.</text>
</comment>
<keyword evidence="1" id="KW-0723">Serine/threonine-protein kinase</keyword>
<evidence type="ECO:0000259" key="7">
    <source>
        <dbReference type="PROSITE" id="PS51158"/>
    </source>
</evidence>
<evidence type="ECO:0000256" key="2">
    <source>
        <dbReference type="ARBA" id="ARBA00022679"/>
    </source>
</evidence>
<reference evidence="8 9" key="1">
    <citation type="submission" date="2022-05" db="EMBL/GenBank/DDBJ databases">
        <authorList>
            <consortium name="Genoscope - CEA"/>
            <person name="William W."/>
        </authorList>
    </citation>
    <scope>NUCLEOTIDE SEQUENCE [LARGE SCALE GENOMIC DNA]</scope>
</reference>
<sequence>MAAGGQTWSKFKDKMKELRQGKRAKKESSKAAKELGTLVVQCLSAEVSGKAQKYSRVGAREFMSFEDFDEIYISNIKRGCMKHFGMLETMSCDVLAEEQEPPCYSLKQLPNLKVIHVRFIEGKVQDAPVEVLCERRKRKIDNISEGDNAEHGKAAVAVASLPQWVSSQSPSKFVPRSLSVVDMLRLGKLIPNTTTSVEMFNFDMSVMVWTGRPTAEEFCIESQPFGTGGFRKAFKATSNDRGFQGSTWVVKRYLEKASEDIIAIGQTLEERTKRVVQMHYLARNFAAKLKDELIASDNEILFGETMSYKKIYMGTIDGAYVTVEEFIDGTFHKYVNNNGNICQGENADPLTKRAECLAHFSTFSYERSQKEVMLLDIQGCGSCLFDPEIASKQLDPKNMLFCTGNLPHNAIQNFTASHKCNDYCNLLKLTPFE</sequence>
<evidence type="ECO:0000313" key="8">
    <source>
        <dbReference type="EMBL" id="CAH3163420.1"/>
    </source>
</evidence>
<dbReference type="EMBL" id="CALNXK010000126">
    <property type="protein sequence ID" value="CAH3163420.1"/>
    <property type="molecule type" value="Genomic_DNA"/>
</dbReference>
<dbReference type="InterPro" id="IPR004166">
    <property type="entry name" value="a-kinase_dom"/>
</dbReference>
<evidence type="ECO:0000256" key="5">
    <source>
        <dbReference type="ARBA" id="ARBA00022840"/>
    </source>
</evidence>
<evidence type="ECO:0000256" key="3">
    <source>
        <dbReference type="ARBA" id="ARBA00022741"/>
    </source>
</evidence>
<name>A0ABN8QG80_9CNID</name>
<dbReference type="Pfam" id="PF02816">
    <property type="entry name" value="Alpha_kinase"/>
    <property type="match status" value="1"/>
</dbReference>
<protein>
    <recommendedName>
        <fullName evidence="7">Alpha-type protein kinase domain-containing protein</fullName>
    </recommendedName>
</protein>
<organism evidence="8 9">
    <name type="scientific">Porites lobata</name>
    <dbReference type="NCBI Taxonomy" id="104759"/>
    <lineage>
        <taxon>Eukaryota</taxon>
        <taxon>Metazoa</taxon>
        <taxon>Cnidaria</taxon>
        <taxon>Anthozoa</taxon>
        <taxon>Hexacorallia</taxon>
        <taxon>Scleractinia</taxon>
        <taxon>Fungiina</taxon>
        <taxon>Poritidae</taxon>
        <taxon>Porites</taxon>
    </lineage>
</organism>
<keyword evidence="2" id="KW-0808">Transferase</keyword>
<dbReference type="CDD" id="cd04515">
    <property type="entry name" value="Alpha_kinase"/>
    <property type="match status" value="1"/>
</dbReference>
<keyword evidence="9" id="KW-1185">Reference proteome</keyword>
<feature type="compositionally biased region" description="Basic and acidic residues" evidence="6">
    <location>
        <begin position="10"/>
        <end position="29"/>
    </location>
</feature>